<dbReference type="GO" id="GO:0006272">
    <property type="term" value="P:leading strand elongation"/>
    <property type="evidence" value="ECO:0007669"/>
    <property type="project" value="TreeGrafter"/>
</dbReference>
<comment type="caution">
    <text evidence="11">The sequence shown here is derived from an EMBL/GenBank/DDBJ whole genome shotgun (WGS) entry which is preliminary data.</text>
</comment>
<dbReference type="PRINTS" id="PR00339">
    <property type="entry name" value="PCNACYCLIN"/>
</dbReference>
<dbReference type="GO" id="GO:0003677">
    <property type="term" value="F:DNA binding"/>
    <property type="evidence" value="ECO:0007669"/>
    <property type="project" value="UniProtKB-KW"/>
</dbReference>
<dbReference type="EMBL" id="CAJVPI010001347">
    <property type="protein sequence ID" value="CAG8608388.1"/>
    <property type="molecule type" value="Genomic_DNA"/>
</dbReference>
<dbReference type="InterPro" id="IPR022648">
    <property type="entry name" value="Pr_cel_nuc_antig_N"/>
</dbReference>
<evidence type="ECO:0000256" key="5">
    <source>
        <dbReference type="ARBA" id="ARBA00023242"/>
    </source>
</evidence>
<dbReference type="PANTHER" id="PTHR11352">
    <property type="entry name" value="PROLIFERATING CELL NUCLEAR ANTIGEN"/>
    <property type="match status" value="1"/>
</dbReference>
<dbReference type="CDD" id="cd00577">
    <property type="entry name" value="PCNA"/>
    <property type="match status" value="1"/>
</dbReference>
<dbReference type="Pfam" id="PF02747">
    <property type="entry name" value="PCNA_C"/>
    <property type="match status" value="1"/>
</dbReference>
<dbReference type="PROSITE" id="PS01251">
    <property type="entry name" value="PCNA_1"/>
    <property type="match status" value="1"/>
</dbReference>
<organism evidence="11 12">
    <name type="scientific">Paraglomus brasilianum</name>
    <dbReference type="NCBI Taxonomy" id="144538"/>
    <lineage>
        <taxon>Eukaryota</taxon>
        <taxon>Fungi</taxon>
        <taxon>Fungi incertae sedis</taxon>
        <taxon>Mucoromycota</taxon>
        <taxon>Glomeromycotina</taxon>
        <taxon>Glomeromycetes</taxon>
        <taxon>Paraglomerales</taxon>
        <taxon>Paraglomeraceae</taxon>
        <taxon>Paraglomus</taxon>
    </lineage>
</organism>
<comment type="subcellular location">
    <subcellularLocation>
        <location evidence="1 7">Nucleus</location>
    </subcellularLocation>
</comment>
<dbReference type="OrthoDB" id="534348at2759"/>
<keyword evidence="4 8" id="KW-0238">DNA-binding</keyword>
<comment type="function">
    <text evidence="7">This protein is an auxiliary protein of DNA polymerase delta and is involved in the control of eukaryotic DNA replication by increasing the polymerase's processivity during elongation of the leading strand.</text>
</comment>
<reference evidence="11" key="1">
    <citation type="submission" date="2021-06" db="EMBL/GenBank/DDBJ databases">
        <authorList>
            <person name="Kallberg Y."/>
            <person name="Tangrot J."/>
            <person name="Rosling A."/>
        </authorList>
    </citation>
    <scope>NUCLEOTIDE SEQUENCE</scope>
    <source>
        <strain evidence="11">BR232B</strain>
    </source>
</reference>
<protein>
    <recommendedName>
        <fullName evidence="7">DNA sliding clamp PCNA</fullName>
    </recommendedName>
</protein>
<evidence type="ECO:0000259" key="9">
    <source>
        <dbReference type="Pfam" id="PF00705"/>
    </source>
</evidence>
<dbReference type="AlphaFoldDB" id="A0A9N9GIG1"/>
<dbReference type="SUPFAM" id="SSF55979">
    <property type="entry name" value="DNA clamp"/>
    <property type="match status" value="2"/>
</dbReference>
<dbReference type="InterPro" id="IPR046938">
    <property type="entry name" value="DNA_clamp_sf"/>
</dbReference>
<keyword evidence="3 8" id="KW-0235">DNA replication</keyword>
<comment type="function">
    <text evidence="6">This protein is an auxiliary protein of DNA polymerase delta and is involved in the control of eukaryotic DNA replication by increasing the polymerase's processibility during elongation of the leading strand. Involved in DNA repair.</text>
</comment>
<evidence type="ECO:0000256" key="6">
    <source>
        <dbReference type="ARBA" id="ARBA00054163"/>
    </source>
</evidence>
<dbReference type="Proteomes" id="UP000789739">
    <property type="component" value="Unassembled WGS sequence"/>
</dbReference>
<accession>A0A9N9GIG1</accession>
<dbReference type="NCBIfam" id="TIGR00590">
    <property type="entry name" value="pcna"/>
    <property type="match status" value="1"/>
</dbReference>
<dbReference type="GO" id="GO:0019985">
    <property type="term" value="P:translesion synthesis"/>
    <property type="evidence" value="ECO:0007669"/>
    <property type="project" value="TreeGrafter"/>
</dbReference>
<comment type="similarity">
    <text evidence="2 8">Belongs to the PCNA family.</text>
</comment>
<gene>
    <name evidence="11" type="ORF">PBRASI_LOCUS8028</name>
</gene>
<dbReference type="GO" id="GO:0006275">
    <property type="term" value="P:regulation of DNA replication"/>
    <property type="evidence" value="ECO:0007669"/>
    <property type="project" value="InterPro"/>
</dbReference>
<evidence type="ECO:0000256" key="7">
    <source>
        <dbReference type="RuleBase" id="RU000641"/>
    </source>
</evidence>
<keyword evidence="5 7" id="KW-0539">Nucleus</keyword>
<dbReference type="PANTHER" id="PTHR11352:SF0">
    <property type="entry name" value="PROLIFERATING CELL NUCLEAR ANTIGEN"/>
    <property type="match status" value="1"/>
</dbReference>
<dbReference type="InterPro" id="IPR022649">
    <property type="entry name" value="Pr_cel_nuc_antig_C"/>
</dbReference>
<dbReference type="Gene3D" id="3.10.150.10">
    <property type="entry name" value="DNA Polymerase III, subunit A, domain 2"/>
    <property type="match status" value="2"/>
</dbReference>
<dbReference type="FunFam" id="3.10.150.10:FF:000008">
    <property type="entry name" value="Proliferating cell nuclear antigen"/>
    <property type="match status" value="1"/>
</dbReference>
<evidence type="ECO:0000313" key="12">
    <source>
        <dbReference type="Proteomes" id="UP000789739"/>
    </source>
</evidence>
<dbReference type="HAMAP" id="MF_00317">
    <property type="entry name" value="DNApol_clamp_arch"/>
    <property type="match status" value="1"/>
</dbReference>
<evidence type="ECO:0000256" key="1">
    <source>
        <dbReference type="ARBA" id="ARBA00004123"/>
    </source>
</evidence>
<feature type="domain" description="Proliferating cell nuclear antigen PCNA N-terminal" evidence="9">
    <location>
        <begin position="82"/>
        <end position="202"/>
    </location>
</feature>
<dbReference type="InterPro" id="IPR022659">
    <property type="entry name" value="Pr_cel_nuc_antig_CS"/>
</dbReference>
<keyword evidence="12" id="KW-1185">Reference proteome</keyword>
<dbReference type="InterPro" id="IPR000730">
    <property type="entry name" value="Pr_cel_nuc_antig"/>
</dbReference>
<evidence type="ECO:0000259" key="10">
    <source>
        <dbReference type="Pfam" id="PF02747"/>
    </source>
</evidence>
<dbReference type="GO" id="GO:0030337">
    <property type="term" value="F:DNA polymerase processivity factor activity"/>
    <property type="evidence" value="ECO:0007669"/>
    <property type="project" value="InterPro"/>
</dbReference>
<name>A0A9N9GIG1_9GLOM</name>
<evidence type="ECO:0000256" key="4">
    <source>
        <dbReference type="ARBA" id="ARBA00023125"/>
    </source>
</evidence>
<evidence type="ECO:0000256" key="8">
    <source>
        <dbReference type="RuleBase" id="RU003671"/>
    </source>
</evidence>
<evidence type="ECO:0000256" key="2">
    <source>
        <dbReference type="ARBA" id="ARBA00010462"/>
    </source>
</evidence>
<evidence type="ECO:0000313" key="11">
    <source>
        <dbReference type="EMBL" id="CAG8608388.1"/>
    </source>
</evidence>
<dbReference type="GO" id="GO:0043626">
    <property type="term" value="C:PCNA complex"/>
    <property type="evidence" value="ECO:0007669"/>
    <property type="project" value="UniProtKB-ARBA"/>
</dbReference>
<dbReference type="FunFam" id="3.10.150.10:FF:000006">
    <property type="entry name" value="Proliferating cell nuclear antigen"/>
    <property type="match status" value="1"/>
</dbReference>
<dbReference type="Pfam" id="PF00705">
    <property type="entry name" value="PCNA_N"/>
    <property type="match status" value="1"/>
</dbReference>
<dbReference type="GO" id="GO:0006298">
    <property type="term" value="P:mismatch repair"/>
    <property type="evidence" value="ECO:0007669"/>
    <property type="project" value="TreeGrafter"/>
</dbReference>
<proteinExistence type="inferred from homology"/>
<evidence type="ECO:0000256" key="3">
    <source>
        <dbReference type="ARBA" id="ARBA00022705"/>
    </source>
</evidence>
<sequence>MLTLPVNSSNAKTSYAIQQVVRFVKANIPLLTRGENTPARHYYGGFEDSFMTPPEIWGHESLNLPGVIVPNPVSERGGRPACLAQGGLLKRMLEAIKELVSDANFDCSETGIALQAMDNSHVALVSLLLKAEAFDPYTCARGFSLGVNLNSLNKILRCAGNDDTITLQAEDESADSLTLVFDSPNQERVSEYELKLMDIDQENLHIPDTDYDAKVHMSSAEFQRITRDLSTVSEAVTISVTKEGIRFVASGEVGSGSITLKKGSSVDTNISTTIELSQTVSLDFSLKYLANFAKAAPLSDVVSLSISENLPLLVEYEMESVGFIRYYLAPKINEE</sequence>
<dbReference type="FunFam" id="3.70.10.10:FF:000001">
    <property type="entry name" value="Proliferating cell nuclear antigen"/>
    <property type="match status" value="1"/>
</dbReference>
<feature type="domain" description="Proliferating cell nuclear antigen PCNA C-terminal" evidence="10">
    <location>
        <begin position="206"/>
        <end position="331"/>
    </location>
</feature>